<evidence type="ECO:0000313" key="2">
    <source>
        <dbReference type="Proteomes" id="UP000001822"/>
    </source>
</evidence>
<proteinExistence type="predicted"/>
<accession>A0A6N4SQ83</accession>
<organism evidence="1 2">
    <name type="scientific">Cytophaga hutchinsonii (strain ATCC 33406 / DSM 1761 / CIP 103989 / NBRC 15051 / NCIMB 9469 / D465)</name>
    <dbReference type="NCBI Taxonomy" id="269798"/>
    <lineage>
        <taxon>Bacteria</taxon>
        <taxon>Pseudomonadati</taxon>
        <taxon>Bacteroidota</taxon>
        <taxon>Cytophagia</taxon>
        <taxon>Cytophagales</taxon>
        <taxon>Cytophagaceae</taxon>
        <taxon>Cytophaga</taxon>
    </lineage>
</organism>
<sequence>MNTDKTILVDLIVEDLCLQQLLIGMENIGLKSQYEPSIQHSIAALMGINTDEMFDEWFDKYNPIYEKALLLKYQDKKSLRLLAEAFIIYLDGVIIQEGLLLSNE</sequence>
<keyword evidence="2" id="KW-1185">Reference proteome</keyword>
<reference evidence="1 2" key="1">
    <citation type="journal article" date="2007" name="Appl. Environ. Microbiol.">
        <title>Genome sequence of the cellulolytic gliding bacterium Cytophaga hutchinsonii.</title>
        <authorList>
            <person name="Xie G."/>
            <person name="Bruce D.C."/>
            <person name="Challacombe J.F."/>
            <person name="Chertkov O."/>
            <person name="Detter J.C."/>
            <person name="Gilna P."/>
            <person name="Han C.S."/>
            <person name="Lucas S."/>
            <person name="Misra M."/>
            <person name="Myers G.L."/>
            <person name="Richardson P."/>
            <person name="Tapia R."/>
            <person name="Thayer N."/>
            <person name="Thompson L.S."/>
            <person name="Brettin T.S."/>
            <person name="Henrissat B."/>
            <person name="Wilson D.B."/>
            <person name="McBride M.J."/>
        </authorList>
    </citation>
    <scope>NUCLEOTIDE SEQUENCE [LARGE SCALE GENOMIC DNA]</scope>
    <source>
        <strain evidence="2">ATCC 33406 / DSM 1761 / CIP 103989 / NBRC 15051 / NCIMB 9469 / D465</strain>
    </source>
</reference>
<name>A0A6N4SQ83_CYTH3</name>
<dbReference type="KEGG" id="chu:CHU_1180"/>
<dbReference type="Proteomes" id="UP000001822">
    <property type="component" value="Chromosome"/>
</dbReference>
<dbReference type="EMBL" id="CP000383">
    <property type="protein sequence ID" value="ABG58455.1"/>
    <property type="molecule type" value="Genomic_DNA"/>
</dbReference>
<evidence type="ECO:0000313" key="1">
    <source>
        <dbReference type="EMBL" id="ABG58455.1"/>
    </source>
</evidence>
<gene>
    <name evidence="1" type="ordered locus">CHU_1180</name>
</gene>
<dbReference type="RefSeq" id="WP_011584570.1">
    <property type="nucleotide sequence ID" value="NC_008255.1"/>
</dbReference>
<protein>
    <submittedName>
        <fullName evidence="1">Uncharacterized protein</fullName>
    </submittedName>
</protein>
<dbReference type="AlphaFoldDB" id="A0A6N4SQ83"/>